<protein>
    <submittedName>
        <fullName evidence="2">Uncharacterized protein</fullName>
    </submittedName>
</protein>
<feature type="chain" id="PRO_5011477755" evidence="1">
    <location>
        <begin position="25"/>
        <end position="350"/>
    </location>
</feature>
<evidence type="ECO:0000256" key="1">
    <source>
        <dbReference type="SAM" id="SignalP"/>
    </source>
</evidence>
<keyword evidence="1" id="KW-0732">Signal</keyword>
<keyword evidence="3" id="KW-1185">Reference proteome</keyword>
<evidence type="ECO:0000313" key="3">
    <source>
        <dbReference type="Proteomes" id="UP000199452"/>
    </source>
</evidence>
<dbReference type="OrthoDB" id="997002at2"/>
<organism evidence="2 3">
    <name type="scientific">Williamwhitmania taraxaci</name>
    <dbReference type="NCBI Taxonomy" id="1640674"/>
    <lineage>
        <taxon>Bacteria</taxon>
        <taxon>Pseudomonadati</taxon>
        <taxon>Bacteroidota</taxon>
        <taxon>Bacteroidia</taxon>
        <taxon>Bacteroidales</taxon>
        <taxon>Williamwhitmaniaceae</taxon>
        <taxon>Williamwhitmania</taxon>
    </lineage>
</organism>
<reference evidence="2 3" key="1">
    <citation type="submission" date="2016-09" db="EMBL/GenBank/DDBJ databases">
        <authorList>
            <person name="Capua I."/>
            <person name="De Benedictis P."/>
            <person name="Joannis T."/>
            <person name="Lombin L.H."/>
            <person name="Cattoli G."/>
        </authorList>
    </citation>
    <scope>NUCLEOTIDE SEQUENCE [LARGE SCALE GENOMIC DNA]</scope>
    <source>
        <strain evidence="2 3">A7P-90m</strain>
    </source>
</reference>
<dbReference type="AlphaFoldDB" id="A0A1G6T3H8"/>
<dbReference type="STRING" id="1640674.SAMN05216323_11112"/>
<accession>A0A1G6T3H8</accession>
<proteinExistence type="predicted"/>
<dbReference type="RefSeq" id="WP_092440965.1">
    <property type="nucleotide sequence ID" value="NZ_FMYP01000111.1"/>
</dbReference>
<feature type="signal peptide" evidence="1">
    <location>
        <begin position="1"/>
        <end position="24"/>
    </location>
</feature>
<dbReference type="EMBL" id="FMYP01000111">
    <property type="protein sequence ID" value="SDD23571.1"/>
    <property type="molecule type" value="Genomic_DNA"/>
</dbReference>
<sequence length="350" mass="36668">MKRNISFSVAIVALILTLSNQVNAQVAINTTGDGPHGSAMLDITSTSKGLLIPRMTEAERDAITNPSSGLLIYQTTNESFYYWDGGTWYKLGSQWVNNGENIYFPNRVVVGGSNGSTSAALDIQSSTGGVLVPRMYEEEKLAIKNPVSGLLIYQIDNTTGFYFYNGDEWLSVGGVRTINVNSPLTYSGGATPTISLATVAVSEGGTGVTTFATNGILFGSGTSPLSSNKSFVRVGDATTNLIGIGTTGPHSTLHINGSIATGFKARTTPYTASATDNCINIIASGTITLPTATTIAGRNYTIKNTSTGNVIVATTNSQTIDGAATYTLSAQYKYVTVISDGSNWLIIGGN</sequence>
<gene>
    <name evidence="2" type="ORF">SAMN05216323_11112</name>
</gene>
<evidence type="ECO:0000313" key="2">
    <source>
        <dbReference type="EMBL" id="SDD23571.1"/>
    </source>
</evidence>
<dbReference type="Proteomes" id="UP000199452">
    <property type="component" value="Unassembled WGS sequence"/>
</dbReference>
<name>A0A1G6T3H8_9BACT</name>